<keyword evidence="2" id="KW-0808">Transferase</keyword>
<proteinExistence type="predicted"/>
<organism evidence="6 7">
    <name type="scientific">Ruminococcus albus 8</name>
    <dbReference type="NCBI Taxonomy" id="246199"/>
    <lineage>
        <taxon>Bacteria</taxon>
        <taxon>Bacillati</taxon>
        <taxon>Bacillota</taxon>
        <taxon>Clostridia</taxon>
        <taxon>Eubacteriales</taxon>
        <taxon>Oscillospiraceae</taxon>
        <taxon>Ruminococcus</taxon>
    </lineage>
</organism>
<dbReference type="RefSeq" id="WP_002847577.1">
    <property type="nucleotide sequence ID" value="NZ_ADKM02000040.1"/>
</dbReference>
<dbReference type="STRING" id="246199.CUS_6291"/>
<dbReference type="AlphaFoldDB" id="E9S9H8"/>
<evidence type="ECO:0000256" key="4">
    <source>
        <dbReference type="SAM" id="Phobius"/>
    </source>
</evidence>
<evidence type="ECO:0000256" key="2">
    <source>
        <dbReference type="ARBA" id="ARBA00022679"/>
    </source>
</evidence>
<dbReference type="EMBL" id="ADKM02000040">
    <property type="protein sequence ID" value="EGC04080.1"/>
    <property type="molecule type" value="Genomic_DNA"/>
</dbReference>
<reference evidence="6 7" key="1">
    <citation type="submission" date="2011-02" db="EMBL/GenBank/DDBJ databases">
        <authorList>
            <person name="Nelson K.E."/>
            <person name="Sutton G."/>
            <person name="Torralba M."/>
            <person name="Durkin S."/>
            <person name="Harkins D."/>
            <person name="Montgomery R."/>
            <person name="Ziemer C."/>
            <person name="Klaassens E."/>
            <person name="Ocuiv P."/>
            <person name="Morrison M."/>
        </authorList>
    </citation>
    <scope>NUCLEOTIDE SEQUENCE [LARGE SCALE GENOMIC DNA]</scope>
    <source>
        <strain evidence="6 7">8</strain>
    </source>
</reference>
<dbReference type="PANTHER" id="PTHR40448">
    <property type="entry name" value="TWO-COMPONENT SENSOR HISTIDINE KINASE"/>
    <property type="match status" value="1"/>
</dbReference>
<dbReference type="InterPro" id="IPR036890">
    <property type="entry name" value="HATPase_C_sf"/>
</dbReference>
<dbReference type="OrthoDB" id="3173688at2"/>
<evidence type="ECO:0000313" key="7">
    <source>
        <dbReference type="Proteomes" id="UP000004259"/>
    </source>
</evidence>
<keyword evidence="3" id="KW-0418">Kinase</keyword>
<evidence type="ECO:0000313" key="6">
    <source>
        <dbReference type="EMBL" id="EGC04080.1"/>
    </source>
</evidence>
<keyword evidence="7" id="KW-1185">Reference proteome</keyword>
<dbReference type="InterPro" id="IPR016120">
    <property type="entry name" value="Sig_transdc_His_kin_SpoOB"/>
</dbReference>
<sequence length="432" mass="49159">MTITSYLVLLTNITEQFLIVRLSKTVCSFKASRIRYLGYFVLILTLLPAPLLMNKPDFCPGELLLALQLFYFFGRLAAYSIIFSEISLRVLYIFLQTMSPPQIYMNICMAFIDDYELCNLLSFIIDSVIIACILIYLKSKKMELVVRKVIESLPKKIYINVLLISYIAAVFVMGENKPDHELYYKRYILPSMIGLVIFAFSIIKISISEAEKKTTIDMLSKQVENEVKYYEKINSIYGEFRSFRHDFKNHMICLGSLIEANEKDKALDYITEIENLSSVEKKQFNTGNIIIDALLNDKNDRAATVNSVILFKGMVPTTGISNVDLCIIMANAIDNAIEACGKDTSDDRKEINIEADFQQGYFFFNIANPIFEAVSIKSNNTIATSKSDKEHHGFGVSNILRTVRKYDGEAEMSADSGKFTLDIQLMLRAEEV</sequence>
<dbReference type="GO" id="GO:0042802">
    <property type="term" value="F:identical protein binding"/>
    <property type="evidence" value="ECO:0007669"/>
    <property type="project" value="TreeGrafter"/>
</dbReference>
<dbReference type="PANTHER" id="PTHR40448:SF1">
    <property type="entry name" value="TWO-COMPONENT SENSOR HISTIDINE KINASE"/>
    <property type="match status" value="1"/>
</dbReference>
<name>E9S9H8_RUMAL</name>
<feature type="transmembrane region" description="Helical" evidence="4">
    <location>
        <begin position="36"/>
        <end position="53"/>
    </location>
</feature>
<evidence type="ECO:0000256" key="1">
    <source>
        <dbReference type="ARBA" id="ARBA00022553"/>
    </source>
</evidence>
<keyword evidence="4" id="KW-0472">Membrane</keyword>
<dbReference type="eggNOG" id="COG3290">
    <property type="taxonomic scope" value="Bacteria"/>
</dbReference>
<feature type="domain" description="Sensor histidine kinase NatK-like C-terminal" evidence="5">
    <location>
        <begin position="323"/>
        <end position="425"/>
    </location>
</feature>
<comment type="caution">
    <text evidence="6">The sequence shown here is derived from an EMBL/GenBank/DDBJ whole genome shotgun (WGS) entry which is preliminary data.</text>
</comment>
<gene>
    <name evidence="6" type="ORF">CUS_6291</name>
</gene>
<feature type="transmembrane region" description="Helical" evidence="4">
    <location>
        <begin position="157"/>
        <end position="174"/>
    </location>
</feature>
<dbReference type="GO" id="GO:0000155">
    <property type="term" value="F:phosphorelay sensor kinase activity"/>
    <property type="evidence" value="ECO:0007669"/>
    <property type="project" value="InterPro"/>
</dbReference>
<dbReference type="Proteomes" id="UP000004259">
    <property type="component" value="Unassembled WGS sequence"/>
</dbReference>
<dbReference type="Pfam" id="PF14501">
    <property type="entry name" value="HATPase_c_5"/>
    <property type="match status" value="1"/>
</dbReference>
<keyword evidence="4" id="KW-1133">Transmembrane helix</keyword>
<feature type="transmembrane region" description="Helical" evidence="4">
    <location>
        <begin position="186"/>
        <end position="203"/>
    </location>
</feature>
<dbReference type="InterPro" id="IPR032834">
    <property type="entry name" value="NatK-like_C"/>
</dbReference>
<dbReference type="SUPFAM" id="SSF55890">
    <property type="entry name" value="Sporulation response regulatory protein Spo0B"/>
    <property type="match status" value="1"/>
</dbReference>
<feature type="transmembrane region" description="Helical" evidence="4">
    <location>
        <begin position="118"/>
        <end position="137"/>
    </location>
</feature>
<evidence type="ECO:0000256" key="3">
    <source>
        <dbReference type="ARBA" id="ARBA00022777"/>
    </source>
</evidence>
<accession>E9S9H8</accession>
<keyword evidence="4" id="KW-0812">Transmembrane</keyword>
<protein>
    <submittedName>
        <fullName evidence="6">Conserved domain protein</fullName>
    </submittedName>
</protein>
<dbReference type="Gene3D" id="3.30.565.10">
    <property type="entry name" value="Histidine kinase-like ATPase, C-terminal domain"/>
    <property type="match status" value="1"/>
</dbReference>
<evidence type="ECO:0000259" key="5">
    <source>
        <dbReference type="Pfam" id="PF14501"/>
    </source>
</evidence>
<keyword evidence="1" id="KW-0597">Phosphoprotein</keyword>